<dbReference type="PATRIC" id="fig|1397.4.peg.2891"/>
<dbReference type="SUPFAM" id="SSF55874">
    <property type="entry name" value="ATPase domain of HSP90 chaperone/DNA topoisomerase II/histidine kinase"/>
    <property type="match status" value="1"/>
</dbReference>
<dbReference type="InterPro" id="IPR003594">
    <property type="entry name" value="HATPase_dom"/>
</dbReference>
<reference evidence="2 3" key="1">
    <citation type="submission" date="2015-05" db="EMBL/GenBank/DDBJ databases">
        <title>Whole genome sequence and identification of bacterial endophytes from Costus igneus.</title>
        <authorList>
            <person name="Lee Y.P."/>
            <person name="Gan H.M."/>
            <person name="Eng W."/>
            <person name="Wheatley M.S."/>
            <person name="Caraballo A."/>
            <person name="Polter S."/>
            <person name="Savka M.A."/>
            <person name="Hudson A.O."/>
        </authorList>
    </citation>
    <scope>NUCLEOTIDE SEQUENCE [LARGE SCALE GENOMIC DNA]</scope>
    <source>
        <strain evidence="2 3">RIT379</strain>
    </source>
</reference>
<evidence type="ECO:0000259" key="1">
    <source>
        <dbReference type="Pfam" id="PF13581"/>
    </source>
</evidence>
<dbReference type="Pfam" id="PF13581">
    <property type="entry name" value="HATPase_c_2"/>
    <property type="match status" value="1"/>
</dbReference>
<keyword evidence="3" id="KW-1185">Reference proteome</keyword>
<sequence>MEQKQPISPSLPSNLTYTDINFMSKRGYLSKKLAHYLQLEDNEGDLLFYLSFAKPSFLSSVNEEELLLLLSEQMLIWWKQNQNIQENVKSLDVRHDIQNAMLKAYEIYKEDLFSTITFESEKEQAAQSKDDNEWKVYRDVMFAATQGQFLLITKDEINQYKSGTILCDGRIKERSDIPLCRNLAKEILEQRGYEKTKFMSWLLVLSEAMTNTIKHAEEGKMTIFHDKEENEIRFVIEDKGPGFDLKDLPKTTLLAGYSTKKSLGQGFTLMMKLTKQVLLFTSSKGSTLILIFESNKNMENLDAVI</sequence>
<organism evidence="2 3">
    <name type="scientific">Niallia circulans</name>
    <name type="common">Bacillus circulans</name>
    <dbReference type="NCBI Taxonomy" id="1397"/>
    <lineage>
        <taxon>Bacteria</taxon>
        <taxon>Bacillati</taxon>
        <taxon>Bacillota</taxon>
        <taxon>Bacilli</taxon>
        <taxon>Bacillales</taxon>
        <taxon>Bacillaceae</taxon>
        <taxon>Niallia</taxon>
    </lineage>
</organism>
<dbReference type="CDD" id="cd16936">
    <property type="entry name" value="HATPase_RsbW-like"/>
    <property type="match status" value="1"/>
</dbReference>
<dbReference type="AlphaFoldDB" id="A0A0J1L1N4"/>
<gene>
    <name evidence="2" type="ORF">ABW02_20640</name>
</gene>
<dbReference type="Gene3D" id="3.30.565.10">
    <property type="entry name" value="Histidine kinase-like ATPase, C-terminal domain"/>
    <property type="match status" value="1"/>
</dbReference>
<dbReference type="Proteomes" id="UP000036045">
    <property type="component" value="Unassembled WGS sequence"/>
</dbReference>
<evidence type="ECO:0000313" key="3">
    <source>
        <dbReference type="Proteomes" id="UP000036045"/>
    </source>
</evidence>
<feature type="domain" description="Histidine kinase/HSP90-like ATPase" evidence="1">
    <location>
        <begin position="177"/>
        <end position="291"/>
    </location>
</feature>
<protein>
    <recommendedName>
        <fullName evidence="1">Histidine kinase/HSP90-like ATPase domain-containing protein</fullName>
    </recommendedName>
</protein>
<evidence type="ECO:0000313" key="2">
    <source>
        <dbReference type="EMBL" id="KLV22905.1"/>
    </source>
</evidence>
<comment type="caution">
    <text evidence="2">The sequence shown here is derived from an EMBL/GenBank/DDBJ whole genome shotgun (WGS) entry which is preliminary data.</text>
</comment>
<name>A0A0J1L1N4_NIACI</name>
<proteinExistence type="predicted"/>
<dbReference type="InterPro" id="IPR036890">
    <property type="entry name" value="HATPase_C_sf"/>
</dbReference>
<accession>A0A0J1L1N4</accession>
<dbReference type="EMBL" id="LDPH01000028">
    <property type="protein sequence ID" value="KLV22905.1"/>
    <property type="molecule type" value="Genomic_DNA"/>
</dbReference>